<accession>A0AAV9NRW3</accession>
<comment type="caution">
    <text evidence="1">The sequence shown here is derived from an EMBL/GenBank/DDBJ whole genome shotgun (WGS) entry which is preliminary data.</text>
</comment>
<evidence type="ECO:0000313" key="1">
    <source>
        <dbReference type="EMBL" id="KAK5064870.1"/>
    </source>
</evidence>
<dbReference type="EMBL" id="JAVRRD010000001">
    <property type="protein sequence ID" value="KAK5064870.1"/>
    <property type="molecule type" value="Genomic_DNA"/>
</dbReference>
<keyword evidence="2" id="KW-1185">Reference proteome</keyword>
<dbReference type="GeneID" id="89968926"/>
<dbReference type="RefSeq" id="XP_064712194.1">
    <property type="nucleotide sequence ID" value="XM_064844334.1"/>
</dbReference>
<evidence type="ECO:0008006" key="3">
    <source>
        <dbReference type="Google" id="ProtNLM"/>
    </source>
</evidence>
<organism evidence="1 2">
    <name type="scientific">Exophiala bonariae</name>
    <dbReference type="NCBI Taxonomy" id="1690606"/>
    <lineage>
        <taxon>Eukaryota</taxon>
        <taxon>Fungi</taxon>
        <taxon>Dikarya</taxon>
        <taxon>Ascomycota</taxon>
        <taxon>Pezizomycotina</taxon>
        <taxon>Eurotiomycetes</taxon>
        <taxon>Chaetothyriomycetidae</taxon>
        <taxon>Chaetothyriales</taxon>
        <taxon>Herpotrichiellaceae</taxon>
        <taxon>Exophiala</taxon>
    </lineage>
</organism>
<proteinExistence type="predicted"/>
<sequence length="600" mass="65762">MSSIHGGNKRNIDWLTFGKKTQAFTPSQLLEYNAAGIDPYLVQVAELLGQQIRIGPAGQRNLANAFGSLPQSEFFGEHIGIGYSSGHPARLLSSSDGGFIFLGVCAALLEYYSEEVTAGVIMDMLRIFDIPPNFAPSDVQWLTLVRLCNGVLATSPFGLLITRSGSALPLEGANANIRLIVDGLLALSDLVKGVEQTISLSVGVDVYWFAAIAEYIFGLSYHVEHEAGTTLAASLGVDVAHAQVYLSTKPPLFRRDSPDLRPLIDLYPDTTPVTGGRVGWEKLFRSCFGRAFTDIDKHLLADGVSCLAGLVAASIEHTNSDTKLFFLPQASTVPGLSGSGLVETLTGWFPELRRLAPQMGKYAHAPFQEARDRLDEVTAALSAACMCSFCGNASSTSTDFCKHSLIIYVLNLGLEIARTVVIPNLFPKRSGILSAYRRHHERRMDFVINNRRLEKAEDFMDSMASFMPTPRSLTDECCNIFTGSRPGPRLTEETLALSHGGIFVTVTAWNPSIRRSEVRQRAGVAVSSGASHFQSRIMHQALWSPGVGQLSCSESLEVLRTRPKDVQRIVKMKDGYLYFSFVFIDANKEEEAERNGWTFM</sequence>
<gene>
    <name evidence="1" type="ORF">LTR84_000704</name>
</gene>
<name>A0AAV9NRW3_9EURO</name>
<dbReference type="Proteomes" id="UP001358417">
    <property type="component" value="Unassembled WGS sequence"/>
</dbReference>
<protein>
    <recommendedName>
        <fullName evidence="3">SWIM-type domain-containing protein</fullName>
    </recommendedName>
</protein>
<dbReference type="AlphaFoldDB" id="A0AAV9NRW3"/>
<evidence type="ECO:0000313" key="2">
    <source>
        <dbReference type="Proteomes" id="UP001358417"/>
    </source>
</evidence>
<reference evidence="1 2" key="1">
    <citation type="submission" date="2023-08" db="EMBL/GenBank/DDBJ databases">
        <title>Black Yeasts Isolated from many extreme environments.</title>
        <authorList>
            <person name="Coleine C."/>
            <person name="Stajich J.E."/>
            <person name="Selbmann L."/>
        </authorList>
    </citation>
    <scope>NUCLEOTIDE SEQUENCE [LARGE SCALE GENOMIC DNA]</scope>
    <source>
        <strain evidence="1 2">CCFEE 5792</strain>
    </source>
</reference>